<dbReference type="InParanoid" id="A0A059BD08"/>
<dbReference type="Gramene" id="KCW63781">
    <property type="protein sequence ID" value="KCW63781"/>
    <property type="gene ID" value="EUGRSUZ_G01444"/>
</dbReference>
<accession>A0A059BD08</accession>
<evidence type="ECO:0000313" key="1">
    <source>
        <dbReference type="EMBL" id="KCW63781.1"/>
    </source>
</evidence>
<gene>
    <name evidence="1" type="ORF">EUGRSUZ_G01444</name>
</gene>
<name>A0A059BD08_EUCGR</name>
<dbReference type="AlphaFoldDB" id="A0A059BD08"/>
<sequence>MVTSEADRRHPLLYLVVAEHFPKLAPPGIPLFRLCRRALRLWILLALVRSDLPPLQQGRRAALPQAVIDDGEVELRSGAPELDGRVVVCAGRLLCSVEGPEPDPSPAPWVADLRRPFPPWPLPHAPIAILPRSVLLTCVSCYRCMARPARRVRRGLPVRGTRLRLRGGGATALKRRWEIAAPEAALDPALATRD</sequence>
<proteinExistence type="predicted"/>
<organism evidence="1">
    <name type="scientific">Eucalyptus grandis</name>
    <name type="common">Flooded gum</name>
    <dbReference type="NCBI Taxonomy" id="71139"/>
    <lineage>
        <taxon>Eukaryota</taxon>
        <taxon>Viridiplantae</taxon>
        <taxon>Streptophyta</taxon>
        <taxon>Embryophyta</taxon>
        <taxon>Tracheophyta</taxon>
        <taxon>Spermatophyta</taxon>
        <taxon>Magnoliopsida</taxon>
        <taxon>eudicotyledons</taxon>
        <taxon>Gunneridae</taxon>
        <taxon>Pentapetalae</taxon>
        <taxon>rosids</taxon>
        <taxon>malvids</taxon>
        <taxon>Myrtales</taxon>
        <taxon>Myrtaceae</taxon>
        <taxon>Myrtoideae</taxon>
        <taxon>Eucalypteae</taxon>
        <taxon>Eucalyptus</taxon>
    </lineage>
</organism>
<protein>
    <submittedName>
        <fullName evidence="1">Uncharacterized protein</fullName>
    </submittedName>
</protein>
<reference evidence="1" key="1">
    <citation type="submission" date="2013-07" db="EMBL/GenBank/DDBJ databases">
        <title>The genome of Eucalyptus grandis.</title>
        <authorList>
            <person name="Schmutz J."/>
            <person name="Hayes R."/>
            <person name="Myburg A."/>
            <person name="Tuskan G."/>
            <person name="Grattapaglia D."/>
            <person name="Rokhsar D.S."/>
        </authorList>
    </citation>
    <scope>NUCLEOTIDE SEQUENCE</scope>
    <source>
        <tissue evidence="1">Leaf extractions</tissue>
    </source>
</reference>
<dbReference type="EMBL" id="KK198759">
    <property type="protein sequence ID" value="KCW63781.1"/>
    <property type="molecule type" value="Genomic_DNA"/>
</dbReference>